<reference evidence="3 5" key="1">
    <citation type="submission" date="2015-09" db="EMBL/GenBank/DDBJ databases">
        <authorList>
            <consortium name="Swine Surveillance"/>
        </authorList>
    </citation>
    <scope>NUCLEOTIDE SEQUENCE [LARGE SCALE GENOMIC DNA]</scope>
    <source>
        <strain evidence="3 5">5120</strain>
    </source>
</reference>
<sequence>MTLEEIAALVQKGVTHSGFADSLKFDCGDLGQVVIADGHVGLENRDTDCTLKLSLDNLAKLVTGNLNPMTAVMMGKLKVSGNPAIALKLKELL</sequence>
<evidence type="ECO:0000313" key="5">
    <source>
        <dbReference type="Proteomes" id="UP000051887"/>
    </source>
</evidence>
<gene>
    <name evidence="2" type="ORF">TL5118_01717</name>
    <name evidence="3" type="ORF">TL5120_02419</name>
</gene>
<proteinExistence type="predicted"/>
<evidence type="ECO:0000259" key="1">
    <source>
        <dbReference type="Pfam" id="PF02036"/>
    </source>
</evidence>
<reference evidence="2 4" key="2">
    <citation type="submission" date="2015-09" db="EMBL/GenBank/DDBJ databases">
        <authorList>
            <person name="Rodrigo-Torres L."/>
            <person name="Arahal D.R."/>
        </authorList>
    </citation>
    <scope>NUCLEOTIDE SEQUENCE [LARGE SCALE GENOMIC DNA]</scope>
    <source>
        <strain evidence="2 4">CECT 5118</strain>
    </source>
</reference>
<feature type="domain" description="SCP2" evidence="1">
    <location>
        <begin position="22"/>
        <end position="93"/>
    </location>
</feature>
<name>A0A0N7LVI2_9RHOB</name>
<evidence type="ECO:0000313" key="2">
    <source>
        <dbReference type="EMBL" id="CUH66370.1"/>
    </source>
</evidence>
<dbReference type="Proteomes" id="UP000051887">
    <property type="component" value="Unassembled WGS sequence"/>
</dbReference>
<dbReference type="Pfam" id="PF02036">
    <property type="entry name" value="SCP2"/>
    <property type="match status" value="1"/>
</dbReference>
<evidence type="ECO:0000313" key="3">
    <source>
        <dbReference type="EMBL" id="CUH72626.1"/>
    </source>
</evidence>
<evidence type="ECO:0000313" key="4">
    <source>
        <dbReference type="Proteomes" id="UP000051086"/>
    </source>
</evidence>
<dbReference type="Gene3D" id="3.30.1050.10">
    <property type="entry name" value="SCP2 sterol-binding domain"/>
    <property type="match status" value="1"/>
</dbReference>
<dbReference type="AlphaFoldDB" id="A0A0N7LVI2"/>
<keyword evidence="4" id="KW-1185">Reference proteome</keyword>
<dbReference type="EMBL" id="CYSB01000026">
    <property type="protein sequence ID" value="CUH66370.1"/>
    <property type="molecule type" value="Genomic_DNA"/>
</dbReference>
<dbReference type="OrthoDB" id="9809312at2"/>
<dbReference type="EMBL" id="CYSC01000033">
    <property type="protein sequence ID" value="CUH72626.1"/>
    <property type="molecule type" value="Genomic_DNA"/>
</dbReference>
<dbReference type="InterPro" id="IPR003033">
    <property type="entry name" value="SCP2_sterol-bd_dom"/>
</dbReference>
<organism evidence="3 5">
    <name type="scientific">Thalassovita autumnalis</name>
    <dbReference type="NCBI Taxonomy" id="2072972"/>
    <lineage>
        <taxon>Bacteria</taxon>
        <taxon>Pseudomonadati</taxon>
        <taxon>Pseudomonadota</taxon>
        <taxon>Alphaproteobacteria</taxon>
        <taxon>Rhodobacterales</taxon>
        <taxon>Roseobacteraceae</taxon>
        <taxon>Thalassovita</taxon>
    </lineage>
</organism>
<accession>A0A0N7LVI2</accession>
<dbReference type="SUPFAM" id="SSF55718">
    <property type="entry name" value="SCP-like"/>
    <property type="match status" value="1"/>
</dbReference>
<dbReference type="Proteomes" id="UP000051086">
    <property type="component" value="Unassembled WGS sequence"/>
</dbReference>
<dbReference type="RefSeq" id="WP_058243806.1">
    <property type="nucleotide sequence ID" value="NZ_CYSB01000026.1"/>
</dbReference>
<dbReference type="InterPro" id="IPR036527">
    <property type="entry name" value="SCP2_sterol-bd_dom_sf"/>
</dbReference>
<protein>
    <submittedName>
        <fullName evidence="2 3">Sterol carrier protein</fullName>
    </submittedName>
</protein>